<evidence type="ECO:0000256" key="1">
    <source>
        <dbReference type="SAM" id="MobiDB-lite"/>
    </source>
</evidence>
<keyword evidence="3" id="KW-1185">Reference proteome</keyword>
<reference evidence="2 3" key="1">
    <citation type="submission" date="2023-04" db="EMBL/GenBank/DDBJ databases">
        <title>Marinoamorphus aggregata gen. nov., sp. Nov., isolate from tissue of brittle star Ophioplocus japonicus.</title>
        <authorList>
            <person name="Kawano K."/>
            <person name="Sawayama S."/>
            <person name="Nakagawa S."/>
        </authorList>
    </citation>
    <scope>NUCLEOTIDE SEQUENCE [LARGE SCALE GENOMIC DNA]</scope>
    <source>
        <strain evidence="2 3">NKW23</strain>
    </source>
</reference>
<gene>
    <name evidence="2" type="ORF">LNKW23_05860</name>
</gene>
<evidence type="ECO:0000313" key="3">
    <source>
        <dbReference type="Proteomes" id="UP001239909"/>
    </source>
</evidence>
<sequence>MFPAAPGVACKVAARARRHFGRDRASVSVSTTGMPRSRCRQPLRTALREPGLPPLPVVVFAAIAAASGMLQPLETGMQPVGPDARGGTAEGM</sequence>
<protein>
    <submittedName>
        <fullName evidence="2">Uncharacterized protein</fullName>
    </submittedName>
</protein>
<proteinExistence type="predicted"/>
<dbReference type="Proteomes" id="UP001239909">
    <property type="component" value="Unassembled WGS sequence"/>
</dbReference>
<accession>A0ABQ6LJI2</accession>
<dbReference type="EMBL" id="BSYI01000003">
    <property type="protein sequence ID" value="GMG81373.1"/>
    <property type="molecule type" value="Genomic_DNA"/>
</dbReference>
<feature type="region of interest" description="Disordered" evidence="1">
    <location>
        <begin position="73"/>
        <end position="92"/>
    </location>
</feature>
<name>A0ABQ6LJI2_9RHOB</name>
<evidence type="ECO:0000313" key="2">
    <source>
        <dbReference type="EMBL" id="GMG81373.1"/>
    </source>
</evidence>
<organism evidence="2 3">
    <name type="scientific">Paralimibaculum aggregatum</name>
    <dbReference type="NCBI Taxonomy" id="3036245"/>
    <lineage>
        <taxon>Bacteria</taxon>
        <taxon>Pseudomonadati</taxon>
        <taxon>Pseudomonadota</taxon>
        <taxon>Alphaproteobacteria</taxon>
        <taxon>Rhodobacterales</taxon>
        <taxon>Paracoccaceae</taxon>
        <taxon>Paralimibaculum</taxon>
    </lineage>
</organism>
<comment type="caution">
    <text evidence="2">The sequence shown here is derived from an EMBL/GenBank/DDBJ whole genome shotgun (WGS) entry which is preliminary data.</text>
</comment>